<dbReference type="SUPFAM" id="SSF49879">
    <property type="entry name" value="SMAD/FHA domain"/>
    <property type="match status" value="1"/>
</dbReference>
<comment type="caution">
    <text evidence="2">The sequence shown here is derived from an EMBL/GenBank/DDBJ whole genome shotgun (WGS) entry which is preliminary data.</text>
</comment>
<dbReference type="AlphaFoldDB" id="A0A1X2HA86"/>
<dbReference type="InterPro" id="IPR000253">
    <property type="entry name" value="FHA_dom"/>
</dbReference>
<name>A0A1X2HA86_SYNRA</name>
<dbReference type="Gene3D" id="2.60.200.20">
    <property type="match status" value="1"/>
</dbReference>
<proteinExistence type="predicted"/>
<dbReference type="OrthoDB" id="2257756at2759"/>
<evidence type="ECO:0000313" key="3">
    <source>
        <dbReference type="Proteomes" id="UP000242180"/>
    </source>
</evidence>
<dbReference type="InParanoid" id="A0A1X2HA86"/>
<dbReference type="SMART" id="SM00240">
    <property type="entry name" value="FHA"/>
    <property type="match status" value="1"/>
</dbReference>
<dbReference type="CDD" id="cd22671">
    <property type="entry name" value="FHA_APTX-like"/>
    <property type="match status" value="1"/>
</dbReference>
<gene>
    <name evidence="2" type="ORF">BCR43DRAFT_305792</name>
</gene>
<feature type="domain" description="FHA" evidence="1">
    <location>
        <begin position="24"/>
        <end position="71"/>
    </location>
</feature>
<sequence length="128" mass="14778">MAERPHIRDLQSHKALPLYPNQPVVIGRGGHFDLRHASVSRKHLRITLHEDGRCFVERLSSNKCTLENKEIPRNTAVEVKDRDIINLIPVSLSMGEDLLRLDSHTRMCFRTICPLSLYYLPDYHSPPL</sequence>
<organism evidence="2 3">
    <name type="scientific">Syncephalastrum racemosum</name>
    <name type="common">Filamentous fungus</name>
    <dbReference type="NCBI Taxonomy" id="13706"/>
    <lineage>
        <taxon>Eukaryota</taxon>
        <taxon>Fungi</taxon>
        <taxon>Fungi incertae sedis</taxon>
        <taxon>Mucoromycota</taxon>
        <taxon>Mucoromycotina</taxon>
        <taxon>Mucoromycetes</taxon>
        <taxon>Mucorales</taxon>
        <taxon>Syncephalastraceae</taxon>
        <taxon>Syncephalastrum</taxon>
    </lineage>
</organism>
<dbReference type="PROSITE" id="PS50006">
    <property type="entry name" value="FHA_DOMAIN"/>
    <property type="match status" value="1"/>
</dbReference>
<evidence type="ECO:0000313" key="2">
    <source>
        <dbReference type="EMBL" id="ORY95591.1"/>
    </source>
</evidence>
<dbReference type="InterPro" id="IPR008984">
    <property type="entry name" value="SMAD_FHA_dom_sf"/>
</dbReference>
<keyword evidence="3" id="KW-1185">Reference proteome</keyword>
<dbReference type="Proteomes" id="UP000242180">
    <property type="component" value="Unassembled WGS sequence"/>
</dbReference>
<dbReference type="EMBL" id="MCGN01000006">
    <property type="protein sequence ID" value="ORY95591.1"/>
    <property type="molecule type" value="Genomic_DNA"/>
</dbReference>
<dbReference type="Pfam" id="PF00498">
    <property type="entry name" value="FHA"/>
    <property type="match status" value="1"/>
</dbReference>
<accession>A0A1X2HA86</accession>
<evidence type="ECO:0000259" key="1">
    <source>
        <dbReference type="PROSITE" id="PS50006"/>
    </source>
</evidence>
<protein>
    <recommendedName>
        <fullName evidence="1">FHA domain-containing protein</fullName>
    </recommendedName>
</protein>
<reference evidence="2 3" key="1">
    <citation type="submission" date="2016-07" db="EMBL/GenBank/DDBJ databases">
        <title>Pervasive Adenine N6-methylation of Active Genes in Fungi.</title>
        <authorList>
            <consortium name="DOE Joint Genome Institute"/>
            <person name="Mondo S.J."/>
            <person name="Dannebaum R.O."/>
            <person name="Kuo R.C."/>
            <person name="Labutti K."/>
            <person name="Haridas S."/>
            <person name="Kuo A."/>
            <person name="Salamov A."/>
            <person name="Ahrendt S.R."/>
            <person name="Lipzen A."/>
            <person name="Sullivan W."/>
            <person name="Andreopoulos W.B."/>
            <person name="Clum A."/>
            <person name="Lindquist E."/>
            <person name="Daum C."/>
            <person name="Ramamoorthy G.K."/>
            <person name="Gryganskyi A."/>
            <person name="Culley D."/>
            <person name="Magnuson J.K."/>
            <person name="James T.Y."/>
            <person name="O'Malley M.A."/>
            <person name="Stajich J.E."/>
            <person name="Spatafora J.W."/>
            <person name="Visel A."/>
            <person name="Grigoriev I.V."/>
        </authorList>
    </citation>
    <scope>NUCLEOTIDE SEQUENCE [LARGE SCALE GENOMIC DNA]</scope>
    <source>
        <strain evidence="2 3">NRRL 2496</strain>
    </source>
</reference>